<feature type="compositionally biased region" description="Basic and acidic residues" evidence="1">
    <location>
        <begin position="1"/>
        <end position="11"/>
    </location>
</feature>
<evidence type="ECO:0000313" key="2">
    <source>
        <dbReference type="RefSeq" id="XP_016476950.1"/>
    </source>
</evidence>
<evidence type="ECO:0000256" key="1">
    <source>
        <dbReference type="SAM" id="MobiDB-lite"/>
    </source>
</evidence>
<sequence>MLQQGHIKELLSNKGRNNLARGCERQGPPKPPSPAHTINIIISGNDNASINEVKFTVTHKLKRSTTHERYNILEESIIFDESDADGLTPHKDALVSSLHILYSNVKRIMVDDGSRACIIHPLVLTQMRLEDKIVPRYIILTDFNNVVERTLGEITLPVLAGSITLEMTFHIMDQATAYNSIVG</sequence>
<dbReference type="AlphaFoldDB" id="A0A1S4AJS6"/>
<gene>
    <name evidence="2" type="primary">LOC107798460</name>
</gene>
<protein>
    <submittedName>
        <fullName evidence="2">Uncharacterized protein</fullName>
    </submittedName>
</protein>
<dbReference type="PANTHER" id="PTHR33240:SF8">
    <property type="entry name" value="OS03G0439900 PROTEIN"/>
    <property type="match status" value="1"/>
</dbReference>
<dbReference type="OrthoDB" id="1752268at2759"/>
<dbReference type="PaxDb" id="4097-A0A1S4AJS6"/>
<dbReference type="KEGG" id="nta:107798460"/>
<reference evidence="2" key="1">
    <citation type="submission" date="2025-08" db="UniProtKB">
        <authorList>
            <consortium name="RefSeq"/>
        </authorList>
    </citation>
    <scope>IDENTIFICATION</scope>
</reference>
<dbReference type="RefSeq" id="XP_016476950.1">
    <property type="nucleotide sequence ID" value="XM_016621464.1"/>
</dbReference>
<accession>A0A1S4AJS6</accession>
<feature type="region of interest" description="Disordered" evidence="1">
    <location>
        <begin position="1"/>
        <end position="34"/>
    </location>
</feature>
<proteinExistence type="predicted"/>
<dbReference type="PANTHER" id="PTHR33240">
    <property type="entry name" value="OS08G0508500 PROTEIN"/>
    <property type="match status" value="1"/>
</dbReference>
<name>A0A1S4AJS6_TOBAC</name>
<organism evidence="2">
    <name type="scientific">Nicotiana tabacum</name>
    <name type="common">Common tobacco</name>
    <dbReference type="NCBI Taxonomy" id="4097"/>
    <lineage>
        <taxon>Eukaryota</taxon>
        <taxon>Viridiplantae</taxon>
        <taxon>Streptophyta</taxon>
        <taxon>Embryophyta</taxon>
        <taxon>Tracheophyta</taxon>
        <taxon>Spermatophyta</taxon>
        <taxon>Magnoliopsida</taxon>
        <taxon>eudicotyledons</taxon>
        <taxon>Gunneridae</taxon>
        <taxon>Pentapetalae</taxon>
        <taxon>asterids</taxon>
        <taxon>lamiids</taxon>
        <taxon>Solanales</taxon>
        <taxon>Solanaceae</taxon>
        <taxon>Nicotianoideae</taxon>
        <taxon>Nicotianeae</taxon>
        <taxon>Nicotiana</taxon>
    </lineage>
</organism>